<comment type="subcellular location">
    <subcellularLocation>
        <location evidence="1">Nucleus</location>
    </subcellularLocation>
</comment>
<dbReference type="GO" id="GO:0005634">
    <property type="term" value="C:nucleus"/>
    <property type="evidence" value="ECO:0007669"/>
    <property type="project" value="UniProtKB-SubCell"/>
</dbReference>
<evidence type="ECO:0000256" key="2">
    <source>
        <dbReference type="ARBA" id="ARBA00022723"/>
    </source>
</evidence>
<name>A0A7R8UFY0_HERIL</name>
<dbReference type="InterPro" id="IPR052035">
    <property type="entry name" value="ZnF_BED_domain_contain"/>
</dbReference>
<keyword evidence="2" id="KW-0479">Metal-binding</keyword>
<dbReference type="PANTHER" id="PTHR46481">
    <property type="entry name" value="ZINC FINGER BED DOMAIN-CONTAINING PROTEIN 4"/>
    <property type="match status" value="1"/>
</dbReference>
<gene>
    <name evidence="6" type="ORF">HERILL_LOCUS3291</name>
</gene>
<dbReference type="GO" id="GO:0008270">
    <property type="term" value="F:zinc ion binding"/>
    <property type="evidence" value="ECO:0007669"/>
    <property type="project" value="UniProtKB-KW"/>
</dbReference>
<evidence type="ECO:0000256" key="1">
    <source>
        <dbReference type="ARBA" id="ARBA00004123"/>
    </source>
</evidence>
<dbReference type="SUPFAM" id="SSF53098">
    <property type="entry name" value="Ribonuclease H-like"/>
    <property type="match status" value="1"/>
</dbReference>
<evidence type="ECO:0000256" key="3">
    <source>
        <dbReference type="ARBA" id="ARBA00022771"/>
    </source>
</evidence>
<dbReference type="SUPFAM" id="SSF140996">
    <property type="entry name" value="Hermes dimerisation domain"/>
    <property type="match status" value="1"/>
</dbReference>
<proteinExistence type="predicted"/>
<dbReference type="AlphaFoldDB" id="A0A7R8UFY0"/>
<evidence type="ECO:0000313" key="6">
    <source>
        <dbReference type="EMBL" id="CAD7080117.1"/>
    </source>
</evidence>
<keyword evidence="3" id="KW-0863">Zinc-finger</keyword>
<dbReference type="Proteomes" id="UP000594454">
    <property type="component" value="Chromosome 1"/>
</dbReference>
<reference evidence="6 7" key="1">
    <citation type="submission" date="2020-11" db="EMBL/GenBank/DDBJ databases">
        <authorList>
            <person name="Wallbank WR R."/>
            <person name="Pardo Diaz C."/>
            <person name="Kozak K."/>
            <person name="Martin S."/>
            <person name="Jiggins C."/>
            <person name="Moest M."/>
            <person name="Warren A I."/>
            <person name="Generalovic N T."/>
            <person name="Byers J.R.P. K."/>
            <person name="Montejo-Kovacevich G."/>
            <person name="Yen C E."/>
        </authorList>
    </citation>
    <scope>NUCLEOTIDE SEQUENCE [LARGE SCALE GENOMIC DNA]</scope>
</reference>
<dbReference type="InterPro" id="IPR012337">
    <property type="entry name" value="RNaseH-like_sf"/>
</dbReference>
<dbReference type="FunCoup" id="A0A7R8UFY0">
    <property type="interactions" value="208"/>
</dbReference>
<keyword evidence="4" id="KW-0862">Zinc</keyword>
<keyword evidence="7" id="KW-1185">Reference proteome</keyword>
<dbReference type="OrthoDB" id="1607513at2759"/>
<accession>A0A7R8UFY0</accession>
<evidence type="ECO:0000256" key="5">
    <source>
        <dbReference type="ARBA" id="ARBA00023242"/>
    </source>
</evidence>
<keyword evidence="5" id="KW-0539">Nucleus</keyword>
<protein>
    <recommendedName>
        <fullName evidence="8">HAT C-terminal dimerisation domain-containing protein</fullName>
    </recommendedName>
</protein>
<organism evidence="6 7">
    <name type="scientific">Hermetia illucens</name>
    <name type="common">Black soldier fly</name>
    <dbReference type="NCBI Taxonomy" id="343691"/>
    <lineage>
        <taxon>Eukaryota</taxon>
        <taxon>Metazoa</taxon>
        <taxon>Ecdysozoa</taxon>
        <taxon>Arthropoda</taxon>
        <taxon>Hexapoda</taxon>
        <taxon>Insecta</taxon>
        <taxon>Pterygota</taxon>
        <taxon>Neoptera</taxon>
        <taxon>Endopterygota</taxon>
        <taxon>Diptera</taxon>
        <taxon>Brachycera</taxon>
        <taxon>Stratiomyomorpha</taxon>
        <taxon>Stratiomyidae</taxon>
        <taxon>Hermetiinae</taxon>
        <taxon>Hermetia</taxon>
    </lineage>
</organism>
<evidence type="ECO:0000256" key="4">
    <source>
        <dbReference type="ARBA" id="ARBA00022833"/>
    </source>
</evidence>
<dbReference type="InParanoid" id="A0A7R8UFY0"/>
<dbReference type="PANTHER" id="PTHR46481:SF10">
    <property type="entry name" value="ZINC FINGER BED DOMAIN-CONTAINING PROTEIN 39"/>
    <property type="match status" value="1"/>
</dbReference>
<dbReference type="EMBL" id="LR899009">
    <property type="protein sequence ID" value="CAD7080117.1"/>
    <property type="molecule type" value="Genomic_DNA"/>
</dbReference>
<sequence>MSIRDVYVKQLTANALGAGGVHFSVIRNRRRTSLTKYRSGAEVFRIFGNNLFNSRWTLIRHAFQPNTAISYNKNTTNLRTHLVAKHPDALYQLNDRKRTKTDDKNPDSSEDCKMKIRNIKAISEKEFHELNADEEQTKINEQTAIIEALVENDILENDSEKISERNDYQEFSSSLDPQTYQVEEIDESAAPTQEIINESLTDMLTRDLLPPSIVEGQGFTNFIFTISPNIVLPNRKRIENQLRNSYQTTFNSHLETIKSHANKNSFSLGFEVWTNVEQMQFLNVYINFISQQQNEQRLKQFLFKTVCISDSINLDIFEGINMTKCSGAVTNYEEDIINNFCTAHGIPTVPCFATVIQECLQLAFKMPHVECVYEEVQKYLKANEPTTCQDDSTIPQLHEKFALTKLNLLTYFYDKYSNSYSSWTEEASELLDKTKEIICCLSPLKVTLETLSDEPVALCSLLKPLTTKLLNEYFCLYDEDSTIVATLKETVSRKLINCIHKTFLMEATFFDPRFLNYTYTDNFQMIKDIISSKLQKAKDETNGSDKSEGDKQSIRRSSLKMFFQSNELKHNSKVVKTTSELEIQKYMNELCDMEQCPLTWWHECGYVYRNLKAIAQNYLCIPATVNNNFKRSITEQIDFYNKQQMIKSDCERNLLFLHFNKMHDT</sequence>
<evidence type="ECO:0008006" key="8">
    <source>
        <dbReference type="Google" id="ProtNLM"/>
    </source>
</evidence>
<evidence type="ECO:0000313" key="7">
    <source>
        <dbReference type="Proteomes" id="UP000594454"/>
    </source>
</evidence>